<sequence length="72" mass="7874">MKNLPKTLLKTLPVTLAMVFAAPAYTTDVACNNAQGCRIATIRKIIKLNPLKKATSGLQAMPFMYQTTPCFV</sequence>
<reference evidence="4" key="3">
    <citation type="submission" date="2017-06" db="EMBL/GenBank/DDBJ databases">
        <authorList>
            <person name="Laurent S."/>
        </authorList>
    </citation>
    <scope>NUCLEOTIDE SEQUENCE [LARGE SCALE GENOMIC DNA]</scope>
</reference>
<dbReference type="EMBL" id="FXUV02000076">
    <property type="protein sequence ID" value="SNB83672.1"/>
    <property type="molecule type" value="Genomic_DNA"/>
</dbReference>
<evidence type="ECO:0000313" key="3">
    <source>
        <dbReference type="EMBL" id="SNB83672.1"/>
    </source>
</evidence>
<dbReference type="EMBL" id="FXUV01000096">
    <property type="protein sequence ID" value="SMQ13723.1"/>
    <property type="molecule type" value="Genomic_DNA"/>
</dbReference>
<proteinExistence type="predicted"/>
<evidence type="ECO:0000313" key="2">
    <source>
        <dbReference type="EMBL" id="SMQ13723.1"/>
    </source>
</evidence>
<dbReference type="Proteomes" id="UP000215450">
    <property type="component" value="Unassembled WGS sequence"/>
</dbReference>
<reference evidence="2" key="1">
    <citation type="submission" date="2017-05" db="EMBL/GenBank/DDBJ databases">
        <authorList>
            <person name="Song R."/>
            <person name="Chenine A.L."/>
            <person name="Ruprecht R.M."/>
        </authorList>
    </citation>
    <scope>NUCLEOTIDE SEQUENCE</scope>
    <source>
        <strain evidence="2">Kingella_eburonensis</strain>
    </source>
</reference>
<evidence type="ECO:0000313" key="4">
    <source>
        <dbReference type="Proteomes" id="UP000215450"/>
    </source>
</evidence>
<organism evidence="3 4">
    <name type="scientific">Kingella negevensis</name>
    <dbReference type="NCBI Taxonomy" id="1522312"/>
    <lineage>
        <taxon>Bacteria</taxon>
        <taxon>Pseudomonadati</taxon>
        <taxon>Pseudomonadota</taxon>
        <taxon>Betaproteobacteria</taxon>
        <taxon>Neisseriales</taxon>
        <taxon>Neisseriaceae</taxon>
        <taxon>Kingella</taxon>
    </lineage>
</organism>
<evidence type="ECO:0000256" key="1">
    <source>
        <dbReference type="SAM" id="SignalP"/>
    </source>
</evidence>
<keyword evidence="1" id="KW-0732">Signal</keyword>
<reference evidence="3" key="2">
    <citation type="submission" date="2017-06" db="EMBL/GenBank/DDBJ databases">
        <authorList>
            <person name="Kim H.J."/>
            <person name="Triplett B.A."/>
        </authorList>
    </citation>
    <scope>NUCLEOTIDE SEQUENCE [LARGE SCALE GENOMIC DNA]</scope>
    <source>
        <strain evidence="3">Kingella_eburonensis</strain>
    </source>
</reference>
<dbReference type="RefSeq" id="WP_143452863.1">
    <property type="nucleotide sequence ID" value="NZ_FXUV02000076.1"/>
</dbReference>
<feature type="signal peptide" evidence="1">
    <location>
        <begin position="1"/>
        <end position="26"/>
    </location>
</feature>
<protein>
    <submittedName>
        <fullName evidence="3">Uncharacterized protein</fullName>
    </submittedName>
</protein>
<gene>
    <name evidence="3" type="ORF">KEBURONENSIS_00598</name>
    <name evidence="2" type="ORF">KEBURONENSIS_00776</name>
</gene>
<keyword evidence="4" id="KW-1185">Reference proteome</keyword>
<accession>A0A238TDW5</accession>
<name>A0A238TDW5_9NEIS</name>
<dbReference type="AlphaFoldDB" id="A0A238TDW5"/>
<feature type="chain" id="PRO_5015075293" evidence="1">
    <location>
        <begin position="27"/>
        <end position="72"/>
    </location>
</feature>